<dbReference type="SUPFAM" id="SSF47384">
    <property type="entry name" value="Homodimeric domain of signal transducing histidine kinase"/>
    <property type="match status" value="1"/>
</dbReference>
<feature type="domain" description="PAS" evidence="14">
    <location>
        <begin position="344"/>
        <end position="415"/>
    </location>
</feature>
<dbReference type="InterPro" id="IPR035965">
    <property type="entry name" value="PAS-like_dom_sf"/>
</dbReference>
<evidence type="ECO:0000313" key="16">
    <source>
        <dbReference type="EMBL" id="ABG60126.1"/>
    </source>
</evidence>
<accession>A0A6N4SUI1</accession>
<dbReference type="SUPFAM" id="SSF55781">
    <property type="entry name" value="GAF domain-like"/>
    <property type="match status" value="1"/>
</dbReference>
<dbReference type="InterPro" id="IPR005467">
    <property type="entry name" value="His_kinase_dom"/>
</dbReference>
<protein>
    <recommendedName>
        <fullName evidence="3">histidine kinase</fullName>
        <ecNumber evidence="3">2.7.13.3</ecNumber>
    </recommendedName>
</protein>
<evidence type="ECO:0000256" key="4">
    <source>
        <dbReference type="ARBA" id="ARBA00022553"/>
    </source>
</evidence>
<gene>
    <name evidence="16" type="primary">arcB</name>
    <name evidence="16" type="ordered locus">CHU_2879</name>
</gene>
<evidence type="ECO:0000256" key="1">
    <source>
        <dbReference type="ARBA" id="ARBA00000085"/>
    </source>
</evidence>
<proteinExistence type="predicted"/>
<dbReference type="PROSITE" id="PS50109">
    <property type="entry name" value="HIS_KIN"/>
    <property type="match status" value="1"/>
</dbReference>
<dbReference type="InterPro" id="IPR000700">
    <property type="entry name" value="PAS-assoc_C"/>
</dbReference>
<dbReference type="InterPro" id="IPR050351">
    <property type="entry name" value="BphY/WalK/GraS-like"/>
</dbReference>
<dbReference type="InterPro" id="IPR003594">
    <property type="entry name" value="HATPase_dom"/>
</dbReference>
<evidence type="ECO:0000313" key="17">
    <source>
        <dbReference type="Proteomes" id="UP000001822"/>
    </source>
</evidence>
<keyword evidence="7" id="KW-0547">Nucleotide-binding</keyword>
<evidence type="ECO:0000256" key="9">
    <source>
        <dbReference type="ARBA" id="ARBA00022840"/>
    </source>
</evidence>
<dbReference type="CDD" id="cd00130">
    <property type="entry name" value="PAS"/>
    <property type="match status" value="2"/>
</dbReference>
<dbReference type="Gene3D" id="3.30.565.10">
    <property type="entry name" value="Histidine kinase-like ATPase, C-terminal domain"/>
    <property type="match status" value="1"/>
</dbReference>
<sequence>MYCTCSLNNDNLIDPLLTTLPNGMSNDSTPMPHPSEYDEAARLNALQKYLIENNEGQEKFKDLTYIAASVCNTEHAFITLLNKDNLVFLSSFKPPLAEITRDLSFCEITIQSDTVHEVQDARVHERFSNNPYVIGEPYLRYYCGAPLIDENGYKLGALCVLDTNPRTLTENQKKSLVLLAKQVMNDFRINSREKELEQKHAELEEIIRQRTASLIDTNHWLSRIIDLVPHPIFLKDHNGKYLLANIAQGELFGKKPEELLGKTDIDFVYNSDEYVVIKQSDDKVVSTRKTVVLPEQIVTLGDIKYYLYTSKVPLISPVDGELRILGVSINLTEVRALQLEYDQSMEAYQKLVEISPDAIYIQSMEGEILFANPSGIKLLGATDLNELVGLSVMNFIHPDYLNVVENRIGDAENLSGNISEQKAVTLKGEILDIEVVSVAFSYNGKAAEQVIVRNVTDKIKARHALYQSREEFRTLTDNSTDIITRITTDLHFIYINKAITKLTGKPLDFYSGKSPKEAGFDEDLCKGIEYMVQKTVATHKLSSLYFENPKLKGAFRYAHAICVPEFDEHNAVTSVLCTVQDVTELKENEQMLIQTSKDLDRFVYSASHELRAPLKSILGLTHLVLHDVQTDNYQDIPEYISRIERSVHRLDETVKDIIEYSRNNRLEVKRELISFEKIVTDVKENLSSLANYSRIAFSIKIDTGLPFYSDSRRIKIIMNNIVSNSIKYADLTKSNPQVELIIQTVETGCSIVIRDNGIGIDAAYIDHIYDMFYRATSSNEGDGLGLYIVKETLTKLEGAIYTASILKEGTEFKIQLPNL</sequence>
<dbReference type="InterPro" id="IPR036890">
    <property type="entry name" value="HATPase_C_sf"/>
</dbReference>
<dbReference type="PROSITE" id="PS50113">
    <property type="entry name" value="PAC"/>
    <property type="match status" value="1"/>
</dbReference>
<feature type="domain" description="Histidine kinase" evidence="13">
    <location>
        <begin position="605"/>
        <end position="819"/>
    </location>
</feature>
<keyword evidence="12" id="KW-0472">Membrane</keyword>
<keyword evidence="5 16" id="KW-0808">Transferase</keyword>
<evidence type="ECO:0000256" key="7">
    <source>
        <dbReference type="ARBA" id="ARBA00022741"/>
    </source>
</evidence>
<comment type="subcellular location">
    <subcellularLocation>
        <location evidence="2">Membrane</location>
        <topology evidence="2">Multi-pass membrane protein</topology>
    </subcellularLocation>
</comment>
<dbReference type="GO" id="GO:0030295">
    <property type="term" value="F:protein kinase activator activity"/>
    <property type="evidence" value="ECO:0007669"/>
    <property type="project" value="TreeGrafter"/>
</dbReference>
<dbReference type="Gene3D" id="1.10.287.130">
    <property type="match status" value="1"/>
</dbReference>
<dbReference type="SMART" id="SM00388">
    <property type="entry name" value="HisKA"/>
    <property type="match status" value="1"/>
</dbReference>
<dbReference type="InterPro" id="IPR029016">
    <property type="entry name" value="GAF-like_dom_sf"/>
</dbReference>
<dbReference type="Pfam" id="PF00989">
    <property type="entry name" value="PAS"/>
    <property type="match status" value="1"/>
</dbReference>
<dbReference type="AlphaFoldDB" id="A0A6N4SUI1"/>
<dbReference type="EMBL" id="CP000383">
    <property type="protein sequence ID" value="ABG60126.1"/>
    <property type="molecule type" value="Genomic_DNA"/>
</dbReference>
<dbReference type="GO" id="GO:0000155">
    <property type="term" value="F:phosphorelay sensor kinase activity"/>
    <property type="evidence" value="ECO:0007669"/>
    <property type="project" value="InterPro"/>
</dbReference>
<evidence type="ECO:0000259" key="14">
    <source>
        <dbReference type="PROSITE" id="PS50112"/>
    </source>
</evidence>
<evidence type="ECO:0000256" key="11">
    <source>
        <dbReference type="ARBA" id="ARBA00023012"/>
    </source>
</evidence>
<feature type="domain" description="PAS" evidence="14">
    <location>
        <begin position="217"/>
        <end position="288"/>
    </location>
</feature>
<evidence type="ECO:0000256" key="2">
    <source>
        <dbReference type="ARBA" id="ARBA00004141"/>
    </source>
</evidence>
<dbReference type="GO" id="GO:0007234">
    <property type="term" value="P:osmosensory signaling via phosphorelay pathway"/>
    <property type="evidence" value="ECO:0007669"/>
    <property type="project" value="TreeGrafter"/>
</dbReference>
<dbReference type="InterPro" id="IPR004358">
    <property type="entry name" value="Sig_transdc_His_kin-like_C"/>
</dbReference>
<dbReference type="PANTHER" id="PTHR42878:SF7">
    <property type="entry name" value="SENSOR HISTIDINE KINASE GLRK"/>
    <property type="match status" value="1"/>
</dbReference>
<keyword evidence="4" id="KW-0597">Phosphoprotein</keyword>
<organism evidence="16 17">
    <name type="scientific">Cytophaga hutchinsonii (strain ATCC 33406 / DSM 1761 / CIP 103989 / NBRC 15051 / NCIMB 9469 / D465)</name>
    <dbReference type="NCBI Taxonomy" id="269798"/>
    <lineage>
        <taxon>Bacteria</taxon>
        <taxon>Pseudomonadati</taxon>
        <taxon>Bacteroidota</taxon>
        <taxon>Cytophagia</taxon>
        <taxon>Cytophagales</taxon>
        <taxon>Cytophagaceae</taxon>
        <taxon>Cytophaga</taxon>
    </lineage>
</organism>
<keyword evidence="17" id="KW-1185">Reference proteome</keyword>
<evidence type="ECO:0000259" key="13">
    <source>
        <dbReference type="PROSITE" id="PS50109"/>
    </source>
</evidence>
<dbReference type="SMART" id="SM00387">
    <property type="entry name" value="HATPase_c"/>
    <property type="match status" value="1"/>
</dbReference>
<dbReference type="SUPFAM" id="SSF55874">
    <property type="entry name" value="ATPase domain of HSP90 chaperone/DNA topoisomerase II/histidine kinase"/>
    <property type="match status" value="1"/>
</dbReference>
<dbReference type="SMART" id="SM00091">
    <property type="entry name" value="PAS"/>
    <property type="match status" value="3"/>
</dbReference>
<dbReference type="PROSITE" id="PS50112">
    <property type="entry name" value="PAS"/>
    <property type="match status" value="2"/>
</dbReference>
<evidence type="ECO:0000256" key="3">
    <source>
        <dbReference type="ARBA" id="ARBA00012438"/>
    </source>
</evidence>
<evidence type="ECO:0000259" key="15">
    <source>
        <dbReference type="PROSITE" id="PS50113"/>
    </source>
</evidence>
<dbReference type="CDD" id="cd00075">
    <property type="entry name" value="HATPase"/>
    <property type="match status" value="1"/>
</dbReference>
<keyword evidence="10" id="KW-1133">Transmembrane helix</keyword>
<dbReference type="KEGG" id="chu:CHU_2879"/>
<dbReference type="Pfam" id="PF00512">
    <property type="entry name" value="HisKA"/>
    <property type="match status" value="1"/>
</dbReference>
<dbReference type="Proteomes" id="UP000001822">
    <property type="component" value="Chromosome"/>
</dbReference>
<feature type="domain" description="PAC" evidence="15">
    <location>
        <begin position="540"/>
        <end position="594"/>
    </location>
</feature>
<dbReference type="InterPro" id="IPR003661">
    <property type="entry name" value="HisK_dim/P_dom"/>
</dbReference>
<dbReference type="NCBIfam" id="TIGR00229">
    <property type="entry name" value="sensory_box"/>
    <property type="match status" value="3"/>
</dbReference>
<dbReference type="GO" id="GO:0000156">
    <property type="term" value="F:phosphorelay response regulator activity"/>
    <property type="evidence" value="ECO:0007669"/>
    <property type="project" value="TreeGrafter"/>
</dbReference>
<evidence type="ECO:0000256" key="8">
    <source>
        <dbReference type="ARBA" id="ARBA00022777"/>
    </source>
</evidence>
<keyword evidence="11" id="KW-0902">Two-component regulatory system</keyword>
<dbReference type="PANTHER" id="PTHR42878">
    <property type="entry name" value="TWO-COMPONENT HISTIDINE KINASE"/>
    <property type="match status" value="1"/>
</dbReference>
<reference evidence="16 17" key="1">
    <citation type="journal article" date="2007" name="Appl. Environ. Microbiol.">
        <title>Genome sequence of the cellulolytic gliding bacterium Cytophaga hutchinsonii.</title>
        <authorList>
            <person name="Xie G."/>
            <person name="Bruce D.C."/>
            <person name="Challacombe J.F."/>
            <person name="Chertkov O."/>
            <person name="Detter J.C."/>
            <person name="Gilna P."/>
            <person name="Han C.S."/>
            <person name="Lucas S."/>
            <person name="Misra M."/>
            <person name="Myers G.L."/>
            <person name="Richardson P."/>
            <person name="Tapia R."/>
            <person name="Thayer N."/>
            <person name="Thompson L.S."/>
            <person name="Brettin T.S."/>
            <person name="Henrissat B."/>
            <person name="Wilson D.B."/>
            <person name="McBride M.J."/>
        </authorList>
    </citation>
    <scope>NUCLEOTIDE SEQUENCE [LARGE SCALE GENOMIC DNA]</scope>
    <source>
        <strain evidence="17">ATCC 33406 / DSM 1761 / CIP 103989 / NBRC 15051 / NCIMB 9469 / D465</strain>
    </source>
</reference>
<dbReference type="EC" id="2.7.13.3" evidence="3"/>
<keyword evidence="9" id="KW-0067">ATP-binding</keyword>
<dbReference type="GO" id="GO:0016020">
    <property type="term" value="C:membrane"/>
    <property type="evidence" value="ECO:0007669"/>
    <property type="project" value="UniProtKB-SubCell"/>
</dbReference>
<evidence type="ECO:0000256" key="6">
    <source>
        <dbReference type="ARBA" id="ARBA00022692"/>
    </source>
</evidence>
<evidence type="ECO:0000256" key="10">
    <source>
        <dbReference type="ARBA" id="ARBA00022989"/>
    </source>
</evidence>
<keyword evidence="6" id="KW-0812">Transmembrane</keyword>
<dbReference type="PRINTS" id="PR00344">
    <property type="entry name" value="BCTRLSENSOR"/>
</dbReference>
<dbReference type="InterPro" id="IPR000014">
    <property type="entry name" value="PAS"/>
</dbReference>
<dbReference type="Gene3D" id="3.30.450.40">
    <property type="match status" value="1"/>
</dbReference>
<keyword evidence="8 16" id="KW-0418">Kinase</keyword>
<dbReference type="InterPro" id="IPR013767">
    <property type="entry name" value="PAS_fold"/>
</dbReference>
<dbReference type="InterPro" id="IPR036097">
    <property type="entry name" value="HisK_dim/P_sf"/>
</dbReference>
<dbReference type="InterPro" id="IPR013656">
    <property type="entry name" value="PAS_4"/>
</dbReference>
<evidence type="ECO:0000256" key="5">
    <source>
        <dbReference type="ARBA" id="ARBA00022679"/>
    </source>
</evidence>
<comment type="catalytic activity">
    <reaction evidence="1">
        <text>ATP + protein L-histidine = ADP + protein N-phospho-L-histidine.</text>
        <dbReference type="EC" id="2.7.13.3"/>
    </reaction>
</comment>
<dbReference type="CDD" id="cd00082">
    <property type="entry name" value="HisKA"/>
    <property type="match status" value="1"/>
</dbReference>
<dbReference type="SUPFAM" id="SSF55785">
    <property type="entry name" value="PYP-like sensor domain (PAS domain)"/>
    <property type="match status" value="3"/>
</dbReference>
<dbReference type="GO" id="GO:0005524">
    <property type="term" value="F:ATP binding"/>
    <property type="evidence" value="ECO:0007669"/>
    <property type="project" value="UniProtKB-KW"/>
</dbReference>
<dbReference type="Pfam" id="PF02518">
    <property type="entry name" value="HATPase_c"/>
    <property type="match status" value="1"/>
</dbReference>
<evidence type="ECO:0000256" key="12">
    <source>
        <dbReference type="ARBA" id="ARBA00023136"/>
    </source>
</evidence>
<dbReference type="Pfam" id="PF08448">
    <property type="entry name" value="PAS_4"/>
    <property type="match status" value="2"/>
</dbReference>
<dbReference type="Gene3D" id="3.30.450.20">
    <property type="entry name" value="PAS domain"/>
    <property type="match status" value="3"/>
</dbReference>
<name>A0A6N4SUI1_CYTH3</name>